<sequence>MESGSDWPVAATGSPTAISKSTQAVDGIRINIQVKTNEVIGLIWVSPFDVSVLYITIKIFSRFATPFTSFFQKIYRPVCDGSSLIRVTYSFGFIL</sequence>
<evidence type="ECO:0000313" key="2">
    <source>
        <dbReference type="Proteomes" id="UP000315636"/>
    </source>
</evidence>
<dbReference type="Proteomes" id="UP000315636">
    <property type="component" value="Unassembled WGS sequence"/>
</dbReference>
<reference evidence="1 2" key="1">
    <citation type="submission" date="2017-05" db="EMBL/GenBank/DDBJ databases">
        <authorList>
            <person name="Varghese N."/>
            <person name="Submissions S."/>
        </authorList>
    </citation>
    <scope>NUCLEOTIDE SEQUENCE [LARGE SCALE GENOMIC DNA]</scope>
    <source>
        <strain evidence="1 2">DSM 45474</strain>
    </source>
</reference>
<dbReference type="AlphaFoldDB" id="A0A521EWY8"/>
<accession>A0A521EWY8</accession>
<evidence type="ECO:0000313" key="1">
    <source>
        <dbReference type="EMBL" id="SMO88454.1"/>
    </source>
</evidence>
<name>A0A521EWY8_9BACL</name>
<keyword evidence="2" id="KW-1185">Reference proteome</keyword>
<protein>
    <submittedName>
        <fullName evidence="1">Uncharacterized protein</fullName>
    </submittedName>
</protein>
<dbReference type="EMBL" id="FXTI01000011">
    <property type="protein sequence ID" value="SMO88454.1"/>
    <property type="molecule type" value="Genomic_DNA"/>
</dbReference>
<proteinExistence type="predicted"/>
<organism evidence="1 2">
    <name type="scientific">Melghirimyces algeriensis</name>
    <dbReference type="NCBI Taxonomy" id="910412"/>
    <lineage>
        <taxon>Bacteria</taxon>
        <taxon>Bacillati</taxon>
        <taxon>Bacillota</taxon>
        <taxon>Bacilli</taxon>
        <taxon>Bacillales</taxon>
        <taxon>Thermoactinomycetaceae</taxon>
        <taxon>Melghirimyces</taxon>
    </lineage>
</organism>
<gene>
    <name evidence="1" type="ORF">SAMN06264849_11150</name>
</gene>